<protein>
    <recommendedName>
        <fullName evidence="4">TIR domain-containing protein</fullName>
    </recommendedName>
</protein>
<name>A0A8T2TLT3_CERRI</name>
<dbReference type="GO" id="GO:0006952">
    <property type="term" value="P:defense response"/>
    <property type="evidence" value="ECO:0007669"/>
    <property type="project" value="UniProtKB-KW"/>
</dbReference>
<dbReference type="Pfam" id="PF01582">
    <property type="entry name" value="TIR"/>
    <property type="match status" value="1"/>
</dbReference>
<dbReference type="OrthoDB" id="775811at2759"/>
<dbReference type="InterPro" id="IPR042197">
    <property type="entry name" value="Apaf_helical"/>
</dbReference>
<evidence type="ECO:0000256" key="1">
    <source>
        <dbReference type="ARBA" id="ARBA00022528"/>
    </source>
</evidence>
<dbReference type="InterPro" id="IPR000157">
    <property type="entry name" value="TIR_dom"/>
</dbReference>
<reference evidence="5" key="1">
    <citation type="submission" date="2021-08" db="EMBL/GenBank/DDBJ databases">
        <title>WGS assembly of Ceratopteris richardii.</title>
        <authorList>
            <person name="Marchant D.B."/>
            <person name="Chen G."/>
            <person name="Jenkins J."/>
            <person name="Shu S."/>
            <person name="Leebens-Mack J."/>
            <person name="Grimwood J."/>
            <person name="Schmutz J."/>
            <person name="Soltis P."/>
            <person name="Soltis D."/>
            <person name="Chen Z.-H."/>
        </authorList>
    </citation>
    <scope>NUCLEOTIDE SEQUENCE</scope>
    <source>
        <strain evidence="5">Whitten #5841</strain>
        <tissue evidence="5">Leaf</tissue>
    </source>
</reference>
<dbReference type="PANTHER" id="PTHR11017">
    <property type="entry name" value="LEUCINE-RICH REPEAT-CONTAINING PROTEIN"/>
    <property type="match status" value="1"/>
</dbReference>
<dbReference type="AlphaFoldDB" id="A0A8T2TLT3"/>
<dbReference type="PANTHER" id="PTHR11017:SF385">
    <property type="entry name" value="DISEASE RESISTANCE PROTEIN (TIR-NBS-LRR CLASS)-RELATED"/>
    <property type="match status" value="1"/>
</dbReference>
<dbReference type="Gene3D" id="3.80.10.10">
    <property type="entry name" value="Ribonuclease Inhibitor"/>
    <property type="match status" value="1"/>
</dbReference>
<dbReference type="Gene3D" id="1.10.8.430">
    <property type="entry name" value="Helical domain of apoptotic protease-activating factors"/>
    <property type="match status" value="1"/>
</dbReference>
<dbReference type="InterPro" id="IPR035897">
    <property type="entry name" value="Toll_tir_struct_dom_sf"/>
</dbReference>
<gene>
    <name evidence="5" type="ORF">KP509_12G024400</name>
</gene>
<dbReference type="Gene3D" id="3.40.50.10140">
    <property type="entry name" value="Toll/interleukin-1 receptor homology (TIR) domain"/>
    <property type="match status" value="1"/>
</dbReference>
<feature type="domain" description="TIR" evidence="4">
    <location>
        <begin position="4"/>
        <end position="142"/>
    </location>
</feature>
<dbReference type="InterPro" id="IPR036390">
    <property type="entry name" value="WH_DNA-bd_sf"/>
</dbReference>
<dbReference type="GO" id="GO:0007165">
    <property type="term" value="P:signal transduction"/>
    <property type="evidence" value="ECO:0007669"/>
    <property type="project" value="InterPro"/>
</dbReference>
<keyword evidence="1" id="KW-0934">Plastid</keyword>
<dbReference type="SMART" id="SM00255">
    <property type="entry name" value="TIR"/>
    <property type="match status" value="1"/>
</dbReference>
<dbReference type="PRINTS" id="PR00364">
    <property type="entry name" value="DISEASERSIST"/>
</dbReference>
<dbReference type="Proteomes" id="UP000825935">
    <property type="component" value="Chromosome 12"/>
</dbReference>
<dbReference type="PROSITE" id="PS50104">
    <property type="entry name" value="TIR"/>
    <property type="match status" value="1"/>
</dbReference>
<evidence type="ECO:0000259" key="4">
    <source>
        <dbReference type="PROSITE" id="PS50104"/>
    </source>
</evidence>
<dbReference type="Pfam" id="PF00931">
    <property type="entry name" value="NB-ARC"/>
    <property type="match status" value="1"/>
</dbReference>
<dbReference type="GO" id="GO:0043531">
    <property type="term" value="F:ADP binding"/>
    <property type="evidence" value="ECO:0007669"/>
    <property type="project" value="InterPro"/>
</dbReference>
<dbReference type="Gene3D" id="3.40.50.300">
    <property type="entry name" value="P-loop containing nucleotide triphosphate hydrolases"/>
    <property type="match status" value="1"/>
</dbReference>
<keyword evidence="2" id="KW-0433">Leucine-rich repeat</keyword>
<dbReference type="InterPro" id="IPR032675">
    <property type="entry name" value="LRR_dom_sf"/>
</dbReference>
<keyword evidence="3" id="KW-0611">Plant defense</keyword>
<dbReference type="SUPFAM" id="SSF52058">
    <property type="entry name" value="L domain-like"/>
    <property type="match status" value="1"/>
</dbReference>
<accession>A0A8T2TLT3</accession>
<evidence type="ECO:0000256" key="2">
    <source>
        <dbReference type="ARBA" id="ARBA00022614"/>
    </source>
</evidence>
<comment type="caution">
    <text evidence="5">The sequence shown here is derived from an EMBL/GenBank/DDBJ whole genome shotgun (WGS) entry which is preliminary data.</text>
</comment>
<evidence type="ECO:0000313" key="6">
    <source>
        <dbReference type="Proteomes" id="UP000825935"/>
    </source>
</evidence>
<dbReference type="OMA" id="IHFGGCV"/>
<dbReference type="SUPFAM" id="SSF52540">
    <property type="entry name" value="P-loop containing nucleoside triphosphate hydrolases"/>
    <property type="match status" value="2"/>
</dbReference>
<dbReference type="InterPro" id="IPR044974">
    <property type="entry name" value="Disease_R_plants"/>
</dbReference>
<dbReference type="InterPro" id="IPR058192">
    <property type="entry name" value="WHD_ROQ1-like"/>
</dbReference>
<organism evidence="5 6">
    <name type="scientific">Ceratopteris richardii</name>
    <name type="common">Triangle waterfern</name>
    <dbReference type="NCBI Taxonomy" id="49495"/>
    <lineage>
        <taxon>Eukaryota</taxon>
        <taxon>Viridiplantae</taxon>
        <taxon>Streptophyta</taxon>
        <taxon>Embryophyta</taxon>
        <taxon>Tracheophyta</taxon>
        <taxon>Polypodiopsida</taxon>
        <taxon>Polypodiidae</taxon>
        <taxon>Polypodiales</taxon>
        <taxon>Pteridineae</taxon>
        <taxon>Pteridaceae</taxon>
        <taxon>Parkerioideae</taxon>
        <taxon>Ceratopteris</taxon>
    </lineage>
</organism>
<evidence type="ECO:0000313" key="5">
    <source>
        <dbReference type="EMBL" id="KAH7422763.1"/>
    </source>
</evidence>
<sequence>MAGTYYQVFLCHRGPDTKRTIVNALHEKLISKGISSFVDYEIEEATEIAPHILEVMKSSLFFIIVLSPNFARSTWCLNEVEEIMKLKKSGGSSHTPRNVLPVFYNVTPSDVRYQNKEWDLSEVKRSNEKQIDSWSGVLRELSLIKGIEYNTNSMFQEDACKRIVSWVESNLNDLISCEKESKWRKQIEELEQMLTSEAFKSKDAFFIGVHGTNTREFSDHVVKQFSSRFDAWSVLSDEADPIKKLYSDLIGNPDEQSDKLIFSDYAPLRLQNKRCLLVLDNHAGTGIEHLRPLLKVVKQNFKNQSLMVFTSRFRHTLRKVEVDKVIRLPSSEDNGGLLFICHGADIHQSFINHLEEIFCMRGLDVHLLSENEVLRDSKCLENARVILAIISNSLSINDFQRLIRNTSKVIYISYVRHSTNESSSDIRFDFEVRFEEPTRHYDKVRFKLMVEKVMETLNQADEKIMGGPDFPVGLVKRRKEIEKMLTESKSLQCFGRFGLVGMGGIGKTTTAKSIYNKMHKKFEASFFCLNIREHAGYDRGLEDLQAKILQNTALNVNKDKRAYDIEHRPQKIEINDVEHGKSILSSELKGINALIVLDDVDHESHIDALYRPLYTLGAKSVVVITTRNRDSLKREQLTEIYEMQELDKENSERLFHWHAFLKPDAPAHLKRVSQDVIAACKGLPLSLEVIGSSLYGCESESDISLWEENLRHLQENENIFGVLRISYHHLEGNEKEAFLDICCFLIGKHEDIVCIFLEGCYRTGQKILDVLKSRSLVSTDAEGLIRVHDQIRDMGRHIVREGKKDRVWEEETANDVLEDGGRLSTLRGLSMNIGMCFPENEVAMCPELRILVVSNGNMSGTDSHRHNSSRRGYLQKVRCRNLRWLTWQNASFEHLPPGLCSEKLRVLDLRGSNIREVPAALPNLQSLCLRWCKNLKVLSKPIGTLMPSLRGLDLYGCSQLEGLDSSLGKLTDLRILDLSMCRVPSEIADGRFLLSSLENIEKKKELFRNFMNHCYYIIVTFQEYQLYHVLYS</sequence>
<dbReference type="Pfam" id="PF23282">
    <property type="entry name" value="WHD_ROQ1"/>
    <property type="match status" value="1"/>
</dbReference>
<dbReference type="InterPro" id="IPR002182">
    <property type="entry name" value="NB-ARC"/>
</dbReference>
<keyword evidence="1" id="KW-0150">Chloroplast</keyword>
<proteinExistence type="predicted"/>
<keyword evidence="6" id="KW-1185">Reference proteome</keyword>
<dbReference type="EMBL" id="CM035417">
    <property type="protein sequence ID" value="KAH7422763.1"/>
    <property type="molecule type" value="Genomic_DNA"/>
</dbReference>
<dbReference type="SUPFAM" id="SSF52200">
    <property type="entry name" value="Toll/Interleukin receptor TIR domain"/>
    <property type="match status" value="1"/>
</dbReference>
<evidence type="ECO:0000256" key="3">
    <source>
        <dbReference type="ARBA" id="ARBA00022821"/>
    </source>
</evidence>
<dbReference type="InterPro" id="IPR027417">
    <property type="entry name" value="P-loop_NTPase"/>
</dbReference>
<dbReference type="SUPFAM" id="SSF46785">
    <property type="entry name" value="Winged helix' DNA-binding domain"/>
    <property type="match status" value="1"/>
</dbReference>